<name>A0A6L2K409_TANCI</name>
<organism evidence="1">
    <name type="scientific">Tanacetum cinerariifolium</name>
    <name type="common">Dalmatian daisy</name>
    <name type="synonym">Chrysanthemum cinerariifolium</name>
    <dbReference type="NCBI Taxonomy" id="118510"/>
    <lineage>
        <taxon>Eukaryota</taxon>
        <taxon>Viridiplantae</taxon>
        <taxon>Streptophyta</taxon>
        <taxon>Embryophyta</taxon>
        <taxon>Tracheophyta</taxon>
        <taxon>Spermatophyta</taxon>
        <taxon>Magnoliopsida</taxon>
        <taxon>eudicotyledons</taxon>
        <taxon>Gunneridae</taxon>
        <taxon>Pentapetalae</taxon>
        <taxon>asterids</taxon>
        <taxon>campanulids</taxon>
        <taxon>Asterales</taxon>
        <taxon>Asteraceae</taxon>
        <taxon>Asteroideae</taxon>
        <taxon>Anthemideae</taxon>
        <taxon>Anthemidinae</taxon>
        <taxon>Tanacetum</taxon>
    </lineage>
</organism>
<dbReference type="AlphaFoldDB" id="A0A6L2K409"/>
<gene>
    <name evidence="1" type="ORF">Tci_016064</name>
</gene>
<evidence type="ECO:0000313" key="1">
    <source>
        <dbReference type="EMBL" id="GEU44086.1"/>
    </source>
</evidence>
<proteinExistence type="predicted"/>
<reference evidence="1" key="1">
    <citation type="journal article" date="2019" name="Sci. Rep.">
        <title>Draft genome of Tanacetum cinerariifolium, the natural source of mosquito coil.</title>
        <authorList>
            <person name="Yamashiro T."/>
            <person name="Shiraishi A."/>
            <person name="Satake H."/>
            <person name="Nakayama K."/>
        </authorList>
    </citation>
    <scope>NUCLEOTIDE SEQUENCE</scope>
</reference>
<dbReference type="EMBL" id="BKCJ010001797">
    <property type="protein sequence ID" value="GEU44086.1"/>
    <property type="molecule type" value="Genomic_DNA"/>
</dbReference>
<sequence>MDSETFLFTDTAEEQEYVISEVNFLTRAVSFIRNSRRANRPTRNPVYRDCYGAKDCLFATFCNENSIVAKDLWERVHQFEAHESGKVLNEEELEFLADLRVVEGSSYGQFVYYRSDVLSEYLLETQNAAVQDTNSSTQQDAMILSVFEQLSNQVTNCNKVNKDNLISNESLSDELERYKERVKLLEKRQNMDIWPMLYDGSVITKETNVISIVDSKETLMLEEESRSKMLLKQNFGKHFVPQQELSNEQAFRLQPSHPNTGHSLLHLSKLRLLENFLSIKNNLRKFKRKDIVDNAAQVSNDTTIAPGMYKLNQVTLAPKDKNNRETHIYYLKHTMEQVAILREIVKQANSLNPLDSASYFACKYVKLIQEFLGYVRDSFPDIHKPSEKLVVVTPINKKKIVRVSRSTKSSRLKSTDNTENDRILQISSSTQKKNKVKDHSRIVKSSLNNSNCVVEPSKNANVQHSKLNTNFKLMCVKCNSSMFDAGHELCFLEFVSDMNARSKSKSVKKLKRKKNGNLDEKCLLKLDITGDPQEGLSL</sequence>
<protein>
    <submittedName>
        <fullName evidence="1">Uncharacterized protein</fullName>
    </submittedName>
</protein>
<comment type="caution">
    <text evidence="1">The sequence shown here is derived from an EMBL/GenBank/DDBJ whole genome shotgun (WGS) entry which is preliminary data.</text>
</comment>
<accession>A0A6L2K409</accession>